<dbReference type="InterPro" id="IPR027417">
    <property type="entry name" value="P-loop_NTPase"/>
</dbReference>
<evidence type="ECO:0000259" key="5">
    <source>
        <dbReference type="SMART" id="SM00533"/>
    </source>
</evidence>
<dbReference type="PANTHER" id="PTHR48466">
    <property type="entry name" value="OS10G0509000 PROTEIN-RELATED"/>
    <property type="match status" value="1"/>
</dbReference>
<feature type="coiled-coil region" evidence="4">
    <location>
        <begin position="508"/>
        <end position="582"/>
    </location>
</feature>
<keyword evidence="3" id="KW-0238">DNA-binding</keyword>
<dbReference type="GO" id="GO:0030983">
    <property type="term" value="F:mismatched DNA binding"/>
    <property type="evidence" value="ECO:0007669"/>
    <property type="project" value="InterPro"/>
</dbReference>
<sequence length="663" mass="75293">MEATKGGVITRTHAEGVLELPKVLQLLSNHCNTEPAKKRAENLAPLKTQSLVEQEFEQVAAIRRSGETANFYIPFEPGYVRTRVHGVAFLPLEELVLVVKFLRFVGTLKRDFRDSRLCRFVTKLHNYHDLVKDIDARVDESGALKDSASPVLFQIRTKKRQMKNRIREILNSMLVNQPNMFTDTNIVERAGHFVLPLKSNFKKQMKGIVHSYSKSGETVFIEPIGVTDDTAHLLELEENERTEIESILRHMTVLIRSNVEMIEHDVEHIVGLDLLFAKARFADELHANRPVFDERLNIVNGFHPILKRINDQIVPLNLKLNTGNRVLLISGPNAGGKTIVLKTVGLIALMAKCGLFIPADEDSSVPFFNELYADIGDEQSIESQLSTFAAHLKQIKKALDADGNSLVLLDELMSQTSVEEGSALASAVLDELSRDKNLILATTHNENLKIFVSNRSDMINGGMEFTDRPTYRLILGVPQPSNAISLAHQLGLKRDVLAKAKSYLDEDKMSVNRLFEDLSRELKAVEAEREKLSGLTSNYENKLAVFNVKKKQEFDELRSKYRNELTRAKRDIEKLIKTLRKEGPRPDMVHKARRFFGDKLEFETIHEPYHPDIGELVRIRELKRIGQVVAEKQGKYKIGLENIFYWVEPTDIESIREDRGSSS</sequence>
<dbReference type="SUPFAM" id="SSF48334">
    <property type="entry name" value="DNA repair protein MutS, domain III"/>
    <property type="match status" value="1"/>
</dbReference>
<dbReference type="InterPro" id="IPR005747">
    <property type="entry name" value="MutS2"/>
</dbReference>
<feature type="domain" description="DNA mismatch repair proteins mutS family" evidence="6">
    <location>
        <begin position="324"/>
        <end position="505"/>
    </location>
</feature>
<dbReference type="GO" id="GO:0140664">
    <property type="term" value="F:ATP-dependent DNA damage sensor activity"/>
    <property type="evidence" value="ECO:0007669"/>
    <property type="project" value="InterPro"/>
</dbReference>
<evidence type="ECO:0000256" key="4">
    <source>
        <dbReference type="SAM" id="Coils"/>
    </source>
</evidence>
<keyword evidence="1" id="KW-0547">Nucleotide-binding</keyword>
<organism evidence="7 8">
    <name type="scientific">candidate division WOR_3 bacterium SM23_42</name>
    <dbReference type="NCBI Taxonomy" id="1703779"/>
    <lineage>
        <taxon>Bacteria</taxon>
        <taxon>Bacteria division WOR-3</taxon>
    </lineage>
</organism>
<evidence type="ECO:0000256" key="3">
    <source>
        <dbReference type="ARBA" id="ARBA00023125"/>
    </source>
</evidence>
<dbReference type="GO" id="GO:0005524">
    <property type="term" value="F:ATP binding"/>
    <property type="evidence" value="ECO:0007669"/>
    <property type="project" value="UniProtKB-KW"/>
</dbReference>
<dbReference type="InterPro" id="IPR000432">
    <property type="entry name" value="DNA_mismatch_repair_MutS_C"/>
</dbReference>
<comment type="caution">
    <text evidence="7">The sequence shown here is derived from an EMBL/GenBank/DDBJ whole genome shotgun (WGS) entry which is preliminary data.</text>
</comment>
<dbReference type="AlphaFoldDB" id="A0A0S8FX49"/>
<dbReference type="GO" id="GO:0006298">
    <property type="term" value="P:mismatch repair"/>
    <property type="evidence" value="ECO:0007669"/>
    <property type="project" value="InterPro"/>
</dbReference>
<dbReference type="Pfam" id="PF00488">
    <property type="entry name" value="MutS_V"/>
    <property type="match status" value="1"/>
</dbReference>
<protein>
    <recommendedName>
        <fullName evidence="9">DNA mismatch repair proteins mutS family domain-containing protein</fullName>
    </recommendedName>
</protein>
<dbReference type="Proteomes" id="UP000051373">
    <property type="component" value="Unassembled WGS sequence"/>
</dbReference>
<dbReference type="STRING" id="1703779.AMJ83_03130"/>
<dbReference type="Gene3D" id="3.40.50.300">
    <property type="entry name" value="P-loop containing nucleotide triphosphate hydrolases"/>
    <property type="match status" value="1"/>
</dbReference>
<dbReference type="NCBIfam" id="TIGR01069">
    <property type="entry name" value="mutS2"/>
    <property type="match status" value="1"/>
</dbReference>
<dbReference type="PIRSF" id="PIRSF005814">
    <property type="entry name" value="MutS_YshD"/>
    <property type="match status" value="1"/>
</dbReference>
<dbReference type="InterPro" id="IPR007696">
    <property type="entry name" value="DNA_mismatch_repair_MutS_core"/>
</dbReference>
<dbReference type="PANTHER" id="PTHR48466:SF2">
    <property type="entry name" value="OS10G0509000 PROTEIN"/>
    <property type="match status" value="1"/>
</dbReference>
<dbReference type="SMART" id="SM00534">
    <property type="entry name" value="MUTSac"/>
    <property type="match status" value="1"/>
</dbReference>
<proteinExistence type="predicted"/>
<dbReference type="GO" id="GO:0004519">
    <property type="term" value="F:endonuclease activity"/>
    <property type="evidence" value="ECO:0007669"/>
    <property type="project" value="UniProtKB-KW"/>
</dbReference>
<dbReference type="PATRIC" id="fig|1703779.3.peg.623"/>
<accession>A0A0S8FX49</accession>
<evidence type="ECO:0000313" key="8">
    <source>
        <dbReference type="Proteomes" id="UP000051373"/>
    </source>
</evidence>
<dbReference type="InterPro" id="IPR045076">
    <property type="entry name" value="MutS"/>
</dbReference>
<evidence type="ECO:0000313" key="7">
    <source>
        <dbReference type="EMBL" id="KPK64236.1"/>
    </source>
</evidence>
<keyword evidence="4" id="KW-0175">Coiled coil</keyword>
<feature type="domain" description="DNA mismatch repair protein MutS core" evidence="5">
    <location>
        <begin position="18"/>
        <end position="309"/>
    </location>
</feature>
<evidence type="ECO:0000256" key="2">
    <source>
        <dbReference type="ARBA" id="ARBA00022840"/>
    </source>
</evidence>
<dbReference type="InterPro" id="IPR036187">
    <property type="entry name" value="DNA_mismatch_repair_MutS_sf"/>
</dbReference>
<reference evidence="7 8" key="1">
    <citation type="journal article" date="2015" name="Microbiome">
        <title>Genomic resolution of linkages in carbon, nitrogen, and sulfur cycling among widespread estuary sediment bacteria.</title>
        <authorList>
            <person name="Baker B.J."/>
            <person name="Lazar C.S."/>
            <person name="Teske A.P."/>
            <person name="Dick G.J."/>
        </authorList>
    </citation>
    <scope>NUCLEOTIDE SEQUENCE [LARGE SCALE GENOMIC DNA]</scope>
    <source>
        <strain evidence="7">SM23_42</strain>
    </source>
</reference>
<dbReference type="SMART" id="SM00533">
    <property type="entry name" value="MUTSd"/>
    <property type="match status" value="1"/>
</dbReference>
<dbReference type="SUPFAM" id="SSF52540">
    <property type="entry name" value="P-loop containing nucleoside triphosphate hydrolases"/>
    <property type="match status" value="1"/>
</dbReference>
<evidence type="ECO:0000256" key="1">
    <source>
        <dbReference type="ARBA" id="ARBA00022741"/>
    </source>
</evidence>
<dbReference type="EMBL" id="LJUJ01000004">
    <property type="protein sequence ID" value="KPK64236.1"/>
    <property type="molecule type" value="Genomic_DNA"/>
</dbReference>
<gene>
    <name evidence="7" type="ORF">AMJ83_03130</name>
</gene>
<evidence type="ECO:0000259" key="6">
    <source>
        <dbReference type="SMART" id="SM00534"/>
    </source>
</evidence>
<dbReference type="GO" id="GO:0045910">
    <property type="term" value="P:negative regulation of DNA recombination"/>
    <property type="evidence" value="ECO:0007669"/>
    <property type="project" value="InterPro"/>
</dbReference>
<evidence type="ECO:0008006" key="9">
    <source>
        <dbReference type="Google" id="ProtNLM"/>
    </source>
</evidence>
<name>A0A0S8FX49_UNCW3</name>
<dbReference type="GO" id="GO:0016887">
    <property type="term" value="F:ATP hydrolysis activity"/>
    <property type="evidence" value="ECO:0007669"/>
    <property type="project" value="InterPro"/>
</dbReference>
<keyword evidence="2" id="KW-0067">ATP-binding</keyword>